<dbReference type="InterPro" id="IPR038255">
    <property type="entry name" value="PBS_linker_sf"/>
</dbReference>
<dbReference type="GO" id="GO:0005576">
    <property type="term" value="C:extracellular region"/>
    <property type="evidence" value="ECO:0007669"/>
    <property type="project" value="UniProtKB-SubCell"/>
</dbReference>
<dbReference type="Gene3D" id="2.150.10.10">
    <property type="entry name" value="Serralysin-like metalloprotease, C-terminal"/>
    <property type="match status" value="3"/>
</dbReference>
<dbReference type="OrthoDB" id="8479154at2"/>
<dbReference type="PRINTS" id="PR00313">
    <property type="entry name" value="CABNDNGRPT"/>
</dbReference>
<dbReference type="InterPro" id="IPR018511">
    <property type="entry name" value="Hemolysin-typ_Ca-bd_CS"/>
</dbReference>
<keyword evidence="3" id="KW-0378">Hydrolase</keyword>
<dbReference type="Gene3D" id="1.10.3130.20">
    <property type="entry name" value="Phycobilisome linker domain"/>
    <property type="match status" value="1"/>
</dbReference>
<dbReference type="Pfam" id="PF03629">
    <property type="entry name" value="SASA"/>
    <property type="match status" value="1"/>
</dbReference>
<dbReference type="PANTHER" id="PTHR38340">
    <property type="entry name" value="S-LAYER PROTEIN"/>
    <property type="match status" value="1"/>
</dbReference>
<dbReference type="AlphaFoldDB" id="A0A238K0A5"/>
<feature type="domain" description="Sialate O-acetylesterase" evidence="4">
    <location>
        <begin position="55"/>
        <end position="208"/>
    </location>
</feature>
<evidence type="ECO:0000259" key="5">
    <source>
        <dbReference type="Pfam" id="PF13946"/>
    </source>
</evidence>
<reference evidence="6 7" key="1">
    <citation type="submission" date="2017-05" db="EMBL/GenBank/DDBJ databases">
        <authorList>
            <person name="Song R."/>
            <person name="Chenine A.L."/>
            <person name="Ruprecht R.M."/>
        </authorList>
    </citation>
    <scope>NUCLEOTIDE SEQUENCE [LARGE SCALE GENOMIC DNA]</scope>
    <source>
        <strain evidence="6 7">CECT 8898</strain>
    </source>
</reference>
<dbReference type="EMBL" id="FXYF01000002">
    <property type="protein sequence ID" value="SMX35814.1"/>
    <property type="molecule type" value="Genomic_DNA"/>
</dbReference>
<evidence type="ECO:0000313" key="6">
    <source>
        <dbReference type="EMBL" id="SMX35814.1"/>
    </source>
</evidence>
<proteinExistence type="predicted"/>
<feature type="domain" description="DUF4214" evidence="5">
    <location>
        <begin position="491"/>
        <end position="556"/>
    </location>
</feature>
<evidence type="ECO:0000313" key="7">
    <source>
        <dbReference type="Proteomes" id="UP000207598"/>
    </source>
</evidence>
<evidence type="ECO:0000256" key="2">
    <source>
        <dbReference type="ARBA" id="ARBA00022525"/>
    </source>
</evidence>
<dbReference type="Proteomes" id="UP000207598">
    <property type="component" value="Unassembled WGS sequence"/>
</dbReference>
<evidence type="ECO:0000259" key="4">
    <source>
        <dbReference type="Pfam" id="PF03629"/>
    </source>
</evidence>
<dbReference type="InterPro" id="IPR005181">
    <property type="entry name" value="SASA"/>
</dbReference>
<protein>
    <submittedName>
        <fullName evidence="6">Bifunctional hemolysin/adenylate cyclase</fullName>
    </submittedName>
</protein>
<gene>
    <name evidence="6" type="primary">cya_2</name>
    <name evidence="6" type="ORF">MAA8898_00653</name>
</gene>
<dbReference type="PROSITE" id="PS00330">
    <property type="entry name" value="HEMOLYSIN_CALCIUM"/>
    <property type="match status" value="2"/>
</dbReference>
<dbReference type="InterPro" id="IPR011049">
    <property type="entry name" value="Serralysin-like_metalloprot_C"/>
</dbReference>
<name>A0A238K0A5_9RHOB</name>
<keyword evidence="7" id="KW-1185">Reference proteome</keyword>
<dbReference type="SUPFAM" id="SSF52266">
    <property type="entry name" value="SGNH hydrolase"/>
    <property type="match status" value="1"/>
</dbReference>
<dbReference type="InterPro" id="IPR036514">
    <property type="entry name" value="SGNH_hydro_sf"/>
</dbReference>
<evidence type="ECO:0000256" key="3">
    <source>
        <dbReference type="ARBA" id="ARBA00022801"/>
    </source>
</evidence>
<dbReference type="SUPFAM" id="SSF51120">
    <property type="entry name" value="beta-Roll"/>
    <property type="match status" value="3"/>
</dbReference>
<dbReference type="InterPro" id="IPR050557">
    <property type="entry name" value="RTX_toxin/Mannuronan_C5-epim"/>
</dbReference>
<dbReference type="InterPro" id="IPR001343">
    <property type="entry name" value="Hemolysn_Ca-bd"/>
</dbReference>
<comment type="subcellular location">
    <subcellularLocation>
        <location evidence="1">Secreted</location>
    </subcellularLocation>
</comment>
<dbReference type="PANTHER" id="PTHR38340:SF1">
    <property type="entry name" value="S-LAYER PROTEIN"/>
    <property type="match status" value="1"/>
</dbReference>
<dbReference type="Pfam" id="PF00353">
    <property type="entry name" value="HemolysinCabind"/>
    <property type="match status" value="3"/>
</dbReference>
<dbReference type="GO" id="GO:0005509">
    <property type="term" value="F:calcium ion binding"/>
    <property type="evidence" value="ECO:0007669"/>
    <property type="project" value="InterPro"/>
</dbReference>
<sequence>MGTPIVILAGQSNAGRISSEVVDALDTAYGAGNYVLVKAWASGAPLTSARDGKDDWETPGELRTRIVDDTASALRATPDGYVAGIIWVQGEGDTDSSGTPSDYVADFRALFAEVRAGVAAQLPGRATGIDTAPIVISGLSSNAPAAATRQHWGAIQSELIRLGAEDPGIVTVSPDALATAAGLAGSQMFTDGLHYSDAASIALAEGLVAALRTLTAIGSAGADRLVGTPGSDVFVVDHPGDTIIEPENGGIDLVQSSISFSLRDYGLVLENLTLTGRGNINGTGNGVNNILTGNAGNNLLNGAWGDDVLYGMAGDDTLQDTRGNDTLVGGPGNDVYHVDSELDVVIERAGEGHDLIHSSVSFRLWADAPEVEDLILTGSAAIDGIGNGLDNRLIGNGAANRLDGARGRDWLEGGGGDDTLIGQAGADTLLGGAGDDQLHGDQVGGATMTYACGQAFRLYQATLDRAPDAKGFYYWSEQLQAGANFFDVVGGFVTSPEFRAVYGPLSDADFVELLYNNVLDRASDASGKTVWMGHLANGQSREYVVTHFAESPEFRAMTAGTQEAWIRARGVDDILDPGAGNSTLTGGEMSDTFVFRPDSDGRHVVQDFECWDTLDLRGFGYADVSEARAHFLQTGNDLVFADEGVTVVLQGTTMTEVSDLALMV</sequence>
<dbReference type="GO" id="GO:0016788">
    <property type="term" value="F:hydrolase activity, acting on ester bonds"/>
    <property type="evidence" value="ECO:0007669"/>
    <property type="project" value="UniProtKB-ARBA"/>
</dbReference>
<evidence type="ECO:0000256" key="1">
    <source>
        <dbReference type="ARBA" id="ARBA00004613"/>
    </source>
</evidence>
<organism evidence="6 7">
    <name type="scientific">Maliponia aquimaris</name>
    <dbReference type="NCBI Taxonomy" id="1673631"/>
    <lineage>
        <taxon>Bacteria</taxon>
        <taxon>Pseudomonadati</taxon>
        <taxon>Pseudomonadota</taxon>
        <taxon>Alphaproteobacteria</taxon>
        <taxon>Rhodobacterales</taxon>
        <taxon>Paracoccaceae</taxon>
        <taxon>Maliponia</taxon>
    </lineage>
</organism>
<dbReference type="Pfam" id="PF13946">
    <property type="entry name" value="DUF4214"/>
    <property type="match status" value="1"/>
</dbReference>
<accession>A0A238K0A5</accession>
<dbReference type="InterPro" id="IPR025282">
    <property type="entry name" value="DUF4214"/>
</dbReference>
<dbReference type="RefSeq" id="WP_094019550.1">
    <property type="nucleotide sequence ID" value="NZ_FXYF01000002.1"/>
</dbReference>
<dbReference type="Gene3D" id="3.40.50.1110">
    <property type="entry name" value="SGNH hydrolase"/>
    <property type="match status" value="1"/>
</dbReference>
<keyword evidence="2" id="KW-0964">Secreted</keyword>